<dbReference type="SUPFAM" id="SSF50129">
    <property type="entry name" value="GroES-like"/>
    <property type="match status" value="1"/>
</dbReference>
<dbReference type="InterPro" id="IPR045010">
    <property type="entry name" value="MDR_fam"/>
</dbReference>
<dbReference type="PANTHER" id="PTHR43205">
    <property type="entry name" value="PROSTAGLANDIN REDUCTASE"/>
    <property type="match status" value="1"/>
</dbReference>
<dbReference type="SUPFAM" id="SSF51735">
    <property type="entry name" value="NAD(P)-binding Rossmann-fold domains"/>
    <property type="match status" value="1"/>
</dbReference>
<dbReference type="STRING" id="5217.A0A4Q1BSQ3"/>
<dbReference type="Proteomes" id="UP000289152">
    <property type="component" value="Unassembled WGS sequence"/>
</dbReference>
<name>A0A4Q1BSQ3_TREME</name>
<dbReference type="AlphaFoldDB" id="A0A4Q1BSQ3"/>
<evidence type="ECO:0000313" key="4">
    <source>
        <dbReference type="Proteomes" id="UP000289152"/>
    </source>
</evidence>
<evidence type="ECO:0000259" key="2">
    <source>
        <dbReference type="SMART" id="SM00829"/>
    </source>
</evidence>
<accession>A0A4Q1BSQ3</accession>
<dbReference type="InterPro" id="IPR041694">
    <property type="entry name" value="ADH_N_2"/>
</dbReference>
<keyword evidence="4" id="KW-1185">Reference proteome</keyword>
<evidence type="ECO:0000313" key="3">
    <source>
        <dbReference type="EMBL" id="RXK41075.1"/>
    </source>
</evidence>
<dbReference type="CDD" id="cd05288">
    <property type="entry name" value="PGDH"/>
    <property type="match status" value="1"/>
</dbReference>
<proteinExistence type="predicted"/>
<reference evidence="3 4" key="1">
    <citation type="submission" date="2016-06" db="EMBL/GenBank/DDBJ databases">
        <title>Evolution of pathogenesis and genome organization in the Tremellales.</title>
        <authorList>
            <person name="Cuomo C."/>
            <person name="Litvintseva A."/>
            <person name="Heitman J."/>
            <person name="Chen Y."/>
            <person name="Sun S."/>
            <person name="Springer D."/>
            <person name="Dromer F."/>
            <person name="Young S."/>
            <person name="Zeng Q."/>
            <person name="Chapman S."/>
            <person name="Gujja S."/>
            <person name="Saif S."/>
            <person name="Birren B."/>
        </authorList>
    </citation>
    <scope>NUCLEOTIDE SEQUENCE [LARGE SCALE GENOMIC DNA]</scope>
    <source>
        <strain evidence="3 4">ATCC 28783</strain>
    </source>
</reference>
<dbReference type="Pfam" id="PF00107">
    <property type="entry name" value="ADH_zinc_N"/>
    <property type="match status" value="1"/>
</dbReference>
<dbReference type="SMART" id="SM00829">
    <property type="entry name" value="PKS_ER"/>
    <property type="match status" value="1"/>
</dbReference>
<dbReference type="Gene3D" id="3.90.180.10">
    <property type="entry name" value="Medium-chain alcohol dehydrogenases, catalytic domain"/>
    <property type="match status" value="1"/>
</dbReference>
<keyword evidence="1" id="KW-0560">Oxidoreductase</keyword>
<comment type="caution">
    <text evidence="3">The sequence shown here is derived from an EMBL/GenBank/DDBJ whole genome shotgun (WGS) entry which is preliminary data.</text>
</comment>
<dbReference type="GO" id="GO:0016628">
    <property type="term" value="F:oxidoreductase activity, acting on the CH-CH group of donors, NAD or NADP as acceptor"/>
    <property type="evidence" value="ECO:0007669"/>
    <property type="project" value="InterPro"/>
</dbReference>
<sequence length="381" mass="42131">MSLLKNENNESLVLYERPGRGPITKTTFQRRSQKLQELSNGEVKVRVDYVSIDPTMRTWLNPGRSYIPPVQVGAVMRAAGIGRVVTSKADGFSEGDLVFGELGWQEYWQGSSKSVKRREIPQGGRDIDHLGLLGVSGLTAYFGLFDIGRLRDGDTVLISAAAGSVGLIATQIALAHLRCKVIAIAGSVEKCDLLKKLGCHEVLNHKERNFKNKLKQVGLIDVYFDNVGGEILDQVLTQLADHARIILCGSLTTYNSQSPYGLTNTPNLISSKASMTGFITFDYASRYPEARAYLSSLRNIGKLRYDYTVLYPVEGQNGLSRCVEALEQMFRGENLGKTWVGRFSPFLTNTEIQAEIQTRQNFSGRGSPTQLEEQIIIPGSE</sequence>
<gene>
    <name evidence="3" type="ORF">M231_01706</name>
</gene>
<feature type="domain" description="Enoyl reductase (ER)" evidence="2">
    <location>
        <begin position="21"/>
        <end position="340"/>
    </location>
</feature>
<dbReference type="Pfam" id="PF16884">
    <property type="entry name" value="ADH_N_2"/>
    <property type="match status" value="1"/>
</dbReference>
<dbReference type="InterPro" id="IPR020843">
    <property type="entry name" value="ER"/>
</dbReference>
<dbReference type="FunFam" id="3.40.50.720:FF:000121">
    <property type="entry name" value="Prostaglandin reductase 2"/>
    <property type="match status" value="1"/>
</dbReference>
<dbReference type="InterPro" id="IPR036291">
    <property type="entry name" value="NAD(P)-bd_dom_sf"/>
</dbReference>
<dbReference type="PANTHER" id="PTHR43205:SF42">
    <property type="entry name" value="ALCOHOL DEHYDROGENASE, ZINC-CONTAINING (AFU_ORTHOLOGUE AFUA_7G04530)"/>
    <property type="match status" value="1"/>
</dbReference>
<dbReference type="OrthoDB" id="809632at2759"/>
<dbReference type="VEuPathDB" id="FungiDB:TREMEDRAFT_70194"/>
<dbReference type="InParanoid" id="A0A4Q1BSQ3"/>
<dbReference type="EMBL" id="SDIL01000012">
    <property type="protein sequence ID" value="RXK41075.1"/>
    <property type="molecule type" value="Genomic_DNA"/>
</dbReference>
<organism evidence="3 4">
    <name type="scientific">Tremella mesenterica</name>
    <name type="common">Jelly fungus</name>
    <dbReference type="NCBI Taxonomy" id="5217"/>
    <lineage>
        <taxon>Eukaryota</taxon>
        <taxon>Fungi</taxon>
        <taxon>Dikarya</taxon>
        <taxon>Basidiomycota</taxon>
        <taxon>Agaricomycotina</taxon>
        <taxon>Tremellomycetes</taxon>
        <taxon>Tremellales</taxon>
        <taxon>Tremellaceae</taxon>
        <taxon>Tremella</taxon>
    </lineage>
</organism>
<dbReference type="InterPro" id="IPR013149">
    <property type="entry name" value="ADH-like_C"/>
</dbReference>
<evidence type="ECO:0000256" key="1">
    <source>
        <dbReference type="ARBA" id="ARBA00023002"/>
    </source>
</evidence>
<dbReference type="InterPro" id="IPR011032">
    <property type="entry name" value="GroES-like_sf"/>
</dbReference>
<protein>
    <recommendedName>
        <fullName evidence="2">Enoyl reductase (ER) domain-containing protein</fullName>
    </recommendedName>
</protein>
<dbReference type="Gene3D" id="3.40.50.720">
    <property type="entry name" value="NAD(P)-binding Rossmann-like Domain"/>
    <property type="match status" value="1"/>
</dbReference>
<dbReference type="FunCoup" id="A0A4Q1BSQ3">
    <property type="interactions" value="56"/>
</dbReference>